<dbReference type="Pfam" id="PF07748">
    <property type="entry name" value="Glyco_hydro_38C"/>
    <property type="match status" value="1"/>
</dbReference>
<evidence type="ECO:0000313" key="3">
    <source>
        <dbReference type="Proteomes" id="UP000471633"/>
    </source>
</evidence>
<dbReference type="CTD" id="24597131"/>
<dbReference type="Proteomes" id="UP000471633">
    <property type="component" value="Unassembled WGS sequence"/>
</dbReference>
<keyword evidence="3" id="KW-1185">Reference proteome</keyword>
<gene>
    <name evidence="2" type="primary">MAN2B1_2</name>
    <name evidence="2" type="ORF">MS3_00004619</name>
</gene>
<sequence length="522" mass="60257">MNDNNNNIDNNSLNKYQIILKDLRNPSQQSLPYQLNLINQRTIQIPERQSSTHRLNYELLFNPKNILPVGLNLFYFMINRTSSSSSSSSTSSSASSTSSSFKSTTLRIPFIVTETMKLQLHYNDFDNYVQIIINPIKSETNGPQSSGAYVFLPKSNSSANKFDSVHGIITRGTLVDEAYIEYSSWASMIVRLYHNGELEVEWTVGSFPSDMIGRETIIRYTIDGNNVQYRDTGEFFTDSSGRRLIKRLRNRRDDWSLPIQYHEIQNITGNYYPIVNRIMIKNILLEWLNEKILFGLAIYTDRSHGGTSLKDGQLELMLHRQTVYDDNLGVNEPLMELGLDNKGLIVRGTHKIRFDELYFIEYEDRMIAQTMRRPILPMFIPVNKLNLSNHFNGWSGITKSLPNNIHLLSLISWPLNIVDKAECKKQLLVRFENMHTLNNSEYTQIDVTHLFYGITIIDVTEMILTADRLKEDVILHRLHWPTEPISQGVVKNYEMNSSSISLKLPPDKIMTYLLSYEINDSI</sequence>
<reference evidence="2" key="2">
    <citation type="journal article" date="2019" name="Gigascience">
        <title>High-quality Schistosoma haematobium genome achieved by single-molecule and long-range sequencing.</title>
        <authorList>
            <person name="Stroehlein A.J."/>
            <person name="Korhonen P.K."/>
            <person name="Chong T.M."/>
            <person name="Lim Y.L."/>
            <person name="Chan K.G."/>
            <person name="Webster B."/>
            <person name="Rollinson D."/>
            <person name="Brindley P.J."/>
            <person name="Gasser R.B."/>
            <person name="Young N.D."/>
        </authorList>
    </citation>
    <scope>NUCLEOTIDE SEQUENCE</scope>
</reference>
<dbReference type="GO" id="GO:0006013">
    <property type="term" value="P:mannose metabolic process"/>
    <property type="evidence" value="ECO:0007669"/>
    <property type="project" value="InterPro"/>
</dbReference>
<dbReference type="Gene3D" id="2.70.98.30">
    <property type="entry name" value="Golgi alpha-mannosidase II, domain 4"/>
    <property type="match status" value="1"/>
</dbReference>
<evidence type="ECO:0000259" key="1">
    <source>
        <dbReference type="Pfam" id="PF07748"/>
    </source>
</evidence>
<accession>A0A922LSY4</accession>
<protein>
    <submittedName>
        <fullName evidence="2">Lysosomal alpha-mannosidase</fullName>
    </submittedName>
</protein>
<dbReference type="GO" id="GO:0004559">
    <property type="term" value="F:alpha-mannosidase activity"/>
    <property type="evidence" value="ECO:0007669"/>
    <property type="project" value="InterPro"/>
</dbReference>
<comment type="caution">
    <text evidence="2">The sequence shown here is derived from an EMBL/GenBank/DDBJ whole genome shotgun (WGS) entry which is preliminary data.</text>
</comment>
<dbReference type="AlphaFoldDB" id="A0A922LSY4"/>
<proteinExistence type="predicted"/>
<feature type="domain" description="Glycosyl hydrolase family 38 C-terminal" evidence="1">
    <location>
        <begin position="143"/>
        <end position="327"/>
    </location>
</feature>
<dbReference type="RefSeq" id="XP_051072744.1">
    <property type="nucleotide sequence ID" value="XM_051212555.1"/>
</dbReference>
<reference evidence="2" key="4">
    <citation type="journal article" date="2022" name="PLoS Pathog.">
        <title>Chromosome-level genome of Schistosoma haematobium underpins genome-wide explorations of molecular variation.</title>
        <authorList>
            <person name="Stroehlein A.J."/>
            <person name="Korhonen P.K."/>
            <person name="Lee V.V."/>
            <person name="Ralph S.A."/>
            <person name="Mentink-Kane M."/>
            <person name="You H."/>
            <person name="McManus D.P."/>
            <person name="Tchuente L.T."/>
            <person name="Stothard J.R."/>
            <person name="Kaur P."/>
            <person name="Dudchenko O."/>
            <person name="Aiden E.L."/>
            <person name="Yang B."/>
            <person name="Yang H."/>
            <person name="Emery A.M."/>
            <person name="Webster B.L."/>
            <person name="Brindley P.J."/>
            <person name="Rollinson D."/>
            <person name="Chang B.C.H."/>
            <person name="Gasser R.B."/>
            <person name="Young N.D."/>
        </authorList>
    </citation>
    <scope>NUCLEOTIDE SEQUENCE</scope>
</reference>
<organism evidence="2 3">
    <name type="scientific">Schistosoma haematobium</name>
    <name type="common">Blood fluke</name>
    <dbReference type="NCBI Taxonomy" id="6185"/>
    <lineage>
        <taxon>Eukaryota</taxon>
        <taxon>Metazoa</taxon>
        <taxon>Spiralia</taxon>
        <taxon>Lophotrochozoa</taxon>
        <taxon>Platyhelminthes</taxon>
        <taxon>Trematoda</taxon>
        <taxon>Digenea</taxon>
        <taxon>Strigeidida</taxon>
        <taxon>Schistosomatoidea</taxon>
        <taxon>Schistosomatidae</taxon>
        <taxon>Schistosoma</taxon>
    </lineage>
</organism>
<evidence type="ECO:0000313" key="2">
    <source>
        <dbReference type="EMBL" id="KAH9592823.1"/>
    </source>
</evidence>
<dbReference type="EMBL" id="AMPZ03000002">
    <property type="protein sequence ID" value="KAH9592823.1"/>
    <property type="molecule type" value="Genomic_DNA"/>
</dbReference>
<dbReference type="GO" id="GO:0005764">
    <property type="term" value="C:lysosome"/>
    <property type="evidence" value="ECO:0007669"/>
    <property type="project" value="TreeGrafter"/>
</dbReference>
<dbReference type="Gene3D" id="2.60.40.1360">
    <property type="match status" value="1"/>
</dbReference>
<reference evidence="2" key="1">
    <citation type="journal article" date="2012" name="Nat. Genet.">
        <title>Whole-genome sequence of Schistosoma haematobium.</title>
        <authorList>
            <person name="Young N.D."/>
            <person name="Jex A.R."/>
            <person name="Li B."/>
            <person name="Liu S."/>
            <person name="Yang L."/>
            <person name="Xiong Z."/>
            <person name="Li Y."/>
            <person name="Cantacessi C."/>
            <person name="Hall R.S."/>
            <person name="Xu X."/>
            <person name="Chen F."/>
            <person name="Wu X."/>
            <person name="Zerlotini A."/>
            <person name="Oliveira G."/>
            <person name="Hofmann A."/>
            <person name="Zhang G."/>
            <person name="Fang X."/>
            <person name="Kang Y."/>
            <person name="Campbell B.E."/>
            <person name="Loukas A."/>
            <person name="Ranganathan S."/>
            <person name="Rollinson D."/>
            <person name="Rinaldi G."/>
            <person name="Brindley P.J."/>
            <person name="Yang H."/>
            <person name="Wang J."/>
            <person name="Wang J."/>
            <person name="Gasser R.B."/>
        </authorList>
    </citation>
    <scope>NUCLEOTIDE SEQUENCE</scope>
</reference>
<dbReference type="GeneID" id="24597131"/>
<name>A0A922LSY4_SCHHA</name>
<reference evidence="2" key="3">
    <citation type="submission" date="2021-06" db="EMBL/GenBank/DDBJ databases">
        <title>Chromosome-level genome assembly for S. haematobium.</title>
        <authorList>
            <person name="Stroehlein A.J."/>
        </authorList>
    </citation>
    <scope>NUCLEOTIDE SEQUENCE</scope>
</reference>
<dbReference type="SUPFAM" id="SSF74650">
    <property type="entry name" value="Galactose mutarotase-like"/>
    <property type="match status" value="1"/>
</dbReference>
<dbReference type="InterPro" id="IPR011682">
    <property type="entry name" value="Glyco_hydro_38_C"/>
</dbReference>
<dbReference type="PANTHER" id="PTHR11607:SF3">
    <property type="entry name" value="LYSOSOMAL ALPHA-MANNOSIDASE"/>
    <property type="match status" value="1"/>
</dbReference>
<dbReference type="PANTHER" id="PTHR11607">
    <property type="entry name" value="ALPHA-MANNOSIDASE"/>
    <property type="match status" value="1"/>
</dbReference>
<dbReference type="GO" id="GO:0030246">
    <property type="term" value="F:carbohydrate binding"/>
    <property type="evidence" value="ECO:0007669"/>
    <property type="project" value="InterPro"/>
</dbReference>
<dbReference type="InterPro" id="IPR011013">
    <property type="entry name" value="Gal_mutarotase_sf_dom"/>
</dbReference>
<dbReference type="InterPro" id="IPR050843">
    <property type="entry name" value="Glycosyl_Hydrlase_38"/>
</dbReference>